<feature type="compositionally biased region" description="Polar residues" evidence="2">
    <location>
        <begin position="326"/>
        <end position="338"/>
    </location>
</feature>
<evidence type="ECO:0000256" key="1">
    <source>
        <dbReference type="ARBA" id="ARBA00023125"/>
    </source>
</evidence>
<dbReference type="PROSITE" id="PS50053">
    <property type="entry name" value="UBIQUITIN_2"/>
    <property type="match status" value="1"/>
</dbReference>
<protein>
    <submittedName>
        <fullName evidence="6">Uncharacterized protein</fullName>
    </submittedName>
</protein>
<evidence type="ECO:0000313" key="7">
    <source>
        <dbReference type="Proteomes" id="UP001202328"/>
    </source>
</evidence>
<feature type="domain" description="Ubiquitin-like" evidence="3">
    <location>
        <begin position="382"/>
        <end position="452"/>
    </location>
</feature>
<feature type="region of interest" description="Disordered" evidence="2">
    <location>
        <begin position="100"/>
        <end position="162"/>
    </location>
</feature>
<dbReference type="AlphaFoldDB" id="A0AAD4SQ28"/>
<feature type="compositionally biased region" description="Low complexity" evidence="2">
    <location>
        <begin position="217"/>
        <end position="228"/>
    </location>
</feature>
<proteinExistence type="predicted"/>
<dbReference type="PANTHER" id="PTHR21717:SF70">
    <property type="entry name" value="TELOMERE REPEAT-BINDING PROTEIN 2-RELATED"/>
    <property type="match status" value="1"/>
</dbReference>
<dbReference type="SUPFAM" id="SSF46689">
    <property type="entry name" value="Homeodomain-like"/>
    <property type="match status" value="1"/>
</dbReference>
<dbReference type="InterPro" id="IPR009057">
    <property type="entry name" value="Homeodomain-like_sf"/>
</dbReference>
<feature type="compositionally biased region" description="Polar residues" evidence="2">
    <location>
        <begin position="104"/>
        <end position="118"/>
    </location>
</feature>
<dbReference type="InterPro" id="IPR017930">
    <property type="entry name" value="Myb_dom"/>
</dbReference>
<reference evidence="6" key="1">
    <citation type="submission" date="2022-04" db="EMBL/GenBank/DDBJ databases">
        <title>A functionally conserved STORR gene fusion in Papaver species that diverged 16.8 million years ago.</title>
        <authorList>
            <person name="Catania T."/>
        </authorList>
    </citation>
    <scope>NUCLEOTIDE SEQUENCE</scope>
    <source>
        <strain evidence="6">S-188037</strain>
    </source>
</reference>
<keyword evidence="1" id="KW-0238">DNA-binding</keyword>
<organism evidence="6 7">
    <name type="scientific">Papaver atlanticum</name>
    <dbReference type="NCBI Taxonomy" id="357466"/>
    <lineage>
        <taxon>Eukaryota</taxon>
        <taxon>Viridiplantae</taxon>
        <taxon>Streptophyta</taxon>
        <taxon>Embryophyta</taxon>
        <taxon>Tracheophyta</taxon>
        <taxon>Spermatophyta</taxon>
        <taxon>Magnoliopsida</taxon>
        <taxon>Ranunculales</taxon>
        <taxon>Papaveraceae</taxon>
        <taxon>Papaveroideae</taxon>
        <taxon>Papaver</taxon>
    </lineage>
</organism>
<evidence type="ECO:0000313" key="6">
    <source>
        <dbReference type="EMBL" id="KAI3916644.1"/>
    </source>
</evidence>
<dbReference type="PROSITE" id="PS50090">
    <property type="entry name" value="MYB_LIKE"/>
    <property type="match status" value="1"/>
</dbReference>
<dbReference type="InterPro" id="IPR031105">
    <property type="entry name" value="TRP_plant"/>
</dbReference>
<dbReference type="SUPFAM" id="SSF54236">
    <property type="entry name" value="Ubiquitin-like"/>
    <property type="match status" value="1"/>
</dbReference>
<evidence type="ECO:0000259" key="4">
    <source>
        <dbReference type="PROSITE" id="PS50090"/>
    </source>
</evidence>
<feature type="compositionally biased region" description="Basic and acidic residues" evidence="2">
    <location>
        <begin position="123"/>
        <end position="140"/>
    </location>
</feature>
<dbReference type="PANTHER" id="PTHR21717">
    <property type="entry name" value="TELOMERIC REPEAT BINDING PROTEIN"/>
    <property type="match status" value="1"/>
</dbReference>
<name>A0AAD4SQ28_9MAGN</name>
<comment type="caution">
    <text evidence="6">The sequence shown here is derived from an EMBL/GenBank/DDBJ whole genome shotgun (WGS) entry which is preliminary data.</text>
</comment>
<feature type="region of interest" description="Disordered" evidence="2">
    <location>
        <begin position="316"/>
        <end position="381"/>
    </location>
</feature>
<dbReference type="InterPro" id="IPR029071">
    <property type="entry name" value="Ubiquitin-like_domsf"/>
</dbReference>
<accession>A0AAD4SQ28</accession>
<dbReference type="Proteomes" id="UP001202328">
    <property type="component" value="Unassembled WGS sequence"/>
</dbReference>
<dbReference type="Pfam" id="PF23603">
    <property type="entry name" value="Ubiquitin_TPR1"/>
    <property type="match status" value="1"/>
</dbReference>
<dbReference type="PROSITE" id="PS51294">
    <property type="entry name" value="HTH_MYB"/>
    <property type="match status" value="1"/>
</dbReference>
<dbReference type="CDD" id="cd17039">
    <property type="entry name" value="Ubl_ubiquitin_like"/>
    <property type="match status" value="1"/>
</dbReference>
<feature type="compositionally biased region" description="Polar residues" evidence="2">
    <location>
        <begin position="142"/>
        <end position="159"/>
    </location>
</feature>
<dbReference type="InterPro" id="IPR000626">
    <property type="entry name" value="Ubiquitin-like_dom"/>
</dbReference>
<dbReference type="InterPro" id="IPR057625">
    <property type="entry name" value="TPR1-6-like_ubiquitin"/>
</dbReference>
<dbReference type="EMBL" id="JAJJMB010009088">
    <property type="protein sequence ID" value="KAI3916644.1"/>
    <property type="molecule type" value="Genomic_DNA"/>
</dbReference>
<evidence type="ECO:0000256" key="2">
    <source>
        <dbReference type="SAM" id="MobiDB-lite"/>
    </source>
</evidence>
<feature type="compositionally biased region" description="Polar residues" evidence="2">
    <location>
        <begin position="244"/>
        <end position="260"/>
    </location>
</feature>
<dbReference type="Gene3D" id="1.10.246.220">
    <property type="match status" value="1"/>
</dbReference>
<keyword evidence="7" id="KW-1185">Reference proteome</keyword>
<evidence type="ECO:0000259" key="3">
    <source>
        <dbReference type="PROSITE" id="PS50053"/>
    </source>
</evidence>
<sequence length="672" mass="74182">MEKTLCNSGFLEKSQIKKKAFRICYSEENSKFVTWFYSLDQLHQATRGKRLDYGFNGYQVPRGCRSARGRSSLKRKIEDTQMGAFELLATVAGKLLQEREASPAHSNVSGGIGTTMQPTVGKDNVKLEQRDEEKPLKVESCDQGSSEETSLVSKPSQNKSLDEFSHVVSDPASLMVNCDKSVNAEERNEIVPETCIFNDMLELDTKPPALVSSDSSIGIHPSSGPFPGCRGNVKLVSRDDDDNSSGCTQPSTTPLKSSRTPPRLEDRKIKKVLESKYWEVAPKLEGELSNTDGYIKPISHNEKVFYTRQRSLRNTLKRRKLEKRAVSTSDGGVSSEVISNSSKNGKNGNTNSLFSTTHGGSGVSSSSAAGHESSSQSKDAHVKLSIKSFRVPELFIEIPETATVGSLKRSVMEAVAAIIGEGLHVGVLYQGKKIRDDSKTLLQTGICDDDKLDGLGFALEPNPTNGSHFSPKDPPYLVQSDVPHLLTRYPLSPGIDAGLSDASPDTPLTNLTNCVESDHDSVLSPTDMSIDKTMPDSRALVPHPSMSVDALAVVPLHRKSRRSDLVQRRIRRPFSVHEVEALVHAVEKLGTGRWRDVKLRAFDNAKHRTYVDLKDKWKTLVHTARISPQQRRGEPVPQELLDRVLAAHAYWSQQQAKQQVKQLTETCLLLKT</sequence>
<feature type="region of interest" description="Disordered" evidence="2">
    <location>
        <begin position="217"/>
        <end position="267"/>
    </location>
</feature>
<dbReference type="CDD" id="cd11660">
    <property type="entry name" value="SANT_TRF"/>
    <property type="match status" value="1"/>
</dbReference>
<dbReference type="InterPro" id="IPR001005">
    <property type="entry name" value="SANT/Myb"/>
</dbReference>
<feature type="compositionally biased region" description="Low complexity" evidence="2">
    <location>
        <begin position="339"/>
        <end position="377"/>
    </location>
</feature>
<dbReference type="SMART" id="SM00717">
    <property type="entry name" value="SANT"/>
    <property type="match status" value="1"/>
</dbReference>
<feature type="domain" description="Myb-like" evidence="4">
    <location>
        <begin position="566"/>
        <end position="621"/>
    </location>
</feature>
<feature type="domain" description="HTH myb-type" evidence="5">
    <location>
        <begin position="567"/>
        <end position="625"/>
    </location>
</feature>
<evidence type="ECO:0000259" key="5">
    <source>
        <dbReference type="PROSITE" id="PS51294"/>
    </source>
</evidence>
<gene>
    <name evidence="6" type="ORF">MKW98_026386</name>
</gene>
<dbReference type="GO" id="GO:0042162">
    <property type="term" value="F:telomeric DNA binding"/>
    <property type="evidence" value="ECO:0007669"/>
    <property type="project" value="UniProtKB-ARBA"/>
</dbReference>